<comment type="similarity">
    <text evidence="7">Belongs to the protein kinase superfamily.</text>
</comment>
<dbReference type="PROSITE" id="PS00108">
    <property type="entry name" value="PROTEIN_KINASE_ST"/>
    <property type="match status" value="1"/>
</dbReference>
<dbReference type="FunFam" id="3.30.200.20:FF:000042">
    <property type="entry name" value="Aurora kinase A"/>
    <property type="match status" value="1"/>
</dbReference>
<proteinExistence type="inferred from homology"/>
<feature type="domain" description="FHA" evidence="8">
    <location>
        <begin position="63"/>
        <end position="124"/>
    </location>
</feature>
<dbReference type="PANTHER" id="PTHR24346">
    <property type="entry name" value="MAP/MICROTUBULE AFFINITY-REGULATING KINASE"/>
    <property type="match status" value="1"/>
</dbReference>
<evidence type="ECO:0000256" key="1">
    <source>
        <dbReference type="ARBA" id="ARBA00022527"/>
    </source>
</evidence>
<dbReference type="InterPro" id="IPR000719">
    <property type="entry name" value="Prot_kinase_dom"/>
</dbReference>
<evidence type="ECO:0000256" key="7">
    <source>
        <dbReference type="RuleBase" id="RU000304"/>
    </source>
</evidence>
<gene>
    <name evidence="10" type="ORF">g.3015</name>
</gene>
<dbReference type="PANTHER" id="PTHR24346:SF92">
    <property type="entry name" value="SNF1-RELATED PROTEIN KINASE 2.6"/>
    <property type="match status" value="1"/>
</dbReference>
<dbReference type="InterPro" id="IPR017441">
    <property type="entry name" value="Protein_kinase_ATP_BS"/>
</dbReference>
<evidence type="ECO:0000256" key="4">
    <source>
        <dbReference type="ARBA" id="ARBA00022777"/>
    </source>
</evidence>
<keyword evidence="3 6" id="KW-0547">Nucleotide-binding</keyword>
<keyword evidence="2" id="KW-0808">Transferase</keyword>
<dbReference type="SMART" id="SM00220">
    <property type="entry name" value="S_TKc"/>
    <property type="match status" value="1"/>
</dbReference>
<evidence type="ECO:0000256" key="5">
    <source>
        <dbReference type="ARBA" id="ARBA00022840"/>
    </source>
</evidence>
<feature type="domain" description="Protein kinase" evidence="9">
    <location>
        <begin position="168"/>
        <end position="326"/>
    </location>
</feature>
<dbReference type="GO" id="GO:0005737">
    <property type="term" value="C:cytoplasm"/>
    <property type="evidence" value="ECO:0007669"/>
    <property type="project" value="TreeGrafter"/>
</dbReference>
<evidence type="ECO:0000256" key="2">
    <source>
        <dbReference type="ARBA" id="ARBA00022679"/>
    </source>
</evidence>
<organism evidence="10">
    <name type="scientific">Graphocephala atropunctata</name>
    <dbReference type="NCBI Taxonomy" id="36148"/>
    <lineage>
        <taxon>Eukaryota</taxon>
        <taxon>Metazoa</taxon>
        <taxon>Ecdysozoa</taxon>
        <taxon>Arthropoda</taxon>
        <taxon>Hexapoda</taxon>
        <taxon>Insecta</taxon>
        <taxon>Pterygota</taxon>
        <taxon>Neoptera</taxon>
        <taxon>Paraneoptera</taxon>
        <taxon>Hemiptera</taxon>
        <taxon>Auchenorrhyncha</taxon>
        <taxon>Membracoidea</taxon>
        <taxon>Cicadellidae</taxon>
        <taxon>Cicadellinae</taxon>
        <taxon>Cicadellini</taxon>
        <taxon>Graphocephala</taxon>
    </lineage>
</organism>
<dbReference type="InterPro" id="IPR008271">
    <property type="entry name" value="Ser/Thr_kinase_AS"/>
</dbReference>
<dbReference type="PROSITE" id="PS50011">
    <property type="entry name" value="PROTEIN_KINASE_DOM"/>
    <property type="match status" value="1"/>
</dbReference>
<dbReference type="GO" id="GO:0035556">
    <property type="term" value="P:intracellular signal transduction"/>
    <property type="evidence" value="ECO:0007669"/>
    <property type="project" value="TreeGrafter"/>
</dbReference>
<evidence type="ECO:0000256" key="6">
    <source>
        <dbReference type="PROSITE-ProRule" id="PRU10141"/>
    </source>
</evidence>
<dbReference type="SMART" id="SM00240">
    <property type="entry name" value="FHA"/>
    <property type="match status" value="1"/>
</dbReference>
<dbReference type="PROSITE" id="PS50006">
    <property type="entry name" value="FHA_DOMAIN"/>
    <property type="match status" value="1"/>
</dbReference>
<reference evidence="10" key="1">
    <citation type="submission" date="2015-11" db="EMBL/GenBank/DDBJ databases">
        <title>De novo transcriptome assembly of four potential Pierce s Disease insect vectors from Arizona vineyards.</title>
        <authorList>
            <person name="Tassone E.E."/>
        </authorList>
    </citation>
    <scope>NUCLEOTIDE SEQUENCE</scope>
</reference>
<dbReference type="Gene3D" id="2.60.200.20">
    <property type="match status" value="1"/>
</dbReference>
<evidence type="ECO:0000256" key="3">
    <source>
        <dbReference type="ARBA" id="ARBA00022741"/>
    </source>
</evidence>
<keyword evidence="1 7" id="KW-0723">Serine/threonine-protein kinase</keyword>
<dbReference type="Gene3D" id="1.10.510.10">
    <property type="entry name" value="Transferase(Phosphotransferase) domain 1"/>
    <property type="match status" value="1"/>
</dbReference>
<evidence type="ECO:0000259" key="8">
    <source>
        <dbReference type="PROSITE" id="PS50006"/>
    </source>
</evidence>
<dbReference type="GO" id="GO:0005524">
    <property type="term" value="F:ATP binding"/>
    <property type="evidence" value="ECO:0007669"/>
    <property type="project" value="UniProtKB-UniRule"/>
</dbReference>
<dbReference type="InterPro" id="IPR008984">
    <property type="entry name" value="SMAD_FHA_dom_sf"/>
</dbReference>
<dbReference type="GO" id="GO:0004674">
    <property type="term" value="F:protein serine/threonine kinase activity"/>
    <property type="evidence" value="ECO:0007669"/>
    <property type="project" value="UniProtKB-KW"/>
</dbReference>
<dbReference type="PROSITE" id="PS00107">
    <property type="entry name" value="PROTEIN_KINASE_ATP"/>
    <property type="match status" value="1"/>
</dbReference>
<dbReference type="EMBL" id="GEBQ01007169">
    <property type="protein sequence ID" value="JAT32808.1"/>
    <property type="molecule type" value="Transcribed_RNA"/>
</dbReference>
<dbReference type="Pfam" id="PF00069">
    <property type="entry name" value="Pkinase"/>
    <property type="match status" value="1"/>
</dbReference>
<keyword evidence="4" id="KW-0418">Kinase</keyword>
<evidence type="ECO:0008006" key="11">
    <source>
        <dbReference type="Google" id="ProtNLM"/>
    </source>
</evidence>
<dbReference type="AlphaFoldDB" id="A0A1B6MA53"/>
<feature type="binding site" evidence="6">
    <location>
        <position position="198"/>
    </location>
    <ligand>
        <name>ATP</name>
        <dbReference type="ChEBI" id="CHEBI:30616"/>
    </ligand>
</feature>
<protein>
    <recommendedName>
        <fullName evidence="11">Protein kinase domain-containing protein</fullName>
    </recommendedName>
</protein>
<dbReference type="Pfam" id="PF00498">
    <property type="entry name" value="FHA"/>
    <property type="match status" value="1"/>
</dbReference>
<dbReference type="SUPFAM" id="SSF49879">
    <property type="entry name" value="SMAD/FHA domain"/>
    <property type="match status" value="1"/>
</dbReference>
<keyword evidence="5 6" id="KW-0067">ATP-binding</keyword>
<dbReference type="InterPro" id="IPR000253">
    <property type="entry name" value="FHA_dom"/>
</dbReference>
<sequence length="326" mass="36609">MVDKVGVFLSPGVCSQQEPDTQQAEHSQDSCAEILEDDELTWGWLYPQGNVSSEPLALQKDLYTFGRSPRCDVVFDERCVNDNLLVVISKHHFQILKETLSSEIEVIHLEDLSMNGTFVNKSKVGKGKKVILKNNDEVALANSHNKVYIFVDTTLNKSWIPAEMKQMYTVGAPLGSGAYGEVKLAQNKVTGKYVAIKKIVKREGKEGRTFNEVMILQNLKHPCVVTMEKVFDTRDSLYIVLEYINGGELAMRIKEVTRLSDGEAKAIFYQLVLALQYLHIKGVAHRDLKPENVLLMKGKSKNSSEWLVKVSDFGLSKLIDSKTALK</sequence>
<dbReference type="SUPFAM" id="SSF56112">
    <property type="entry name" value="Protein kinase-like (PK-like)"/>
    <property type="match status" value="1"/>
</dbReference>
<feature type="non-terminal residue" evidence="10">
    <location>
        <position position="326"/>
    </location>
</feature>
<dbReference type="InterPro" id="IPR011009">
    <property type="entry name" value="Kinase-like_dom_sf"/>
</dbReference>
<accession>A0A1B6MA53</accession>
<name>A0A1B6MA53_9HEMI</name>
<evidence type="ECO:0000313" key="10">
    <source>
        <dbReference type="EMBL" id="JAT32808.1"/>
    </source>
</evidence>
<evidence type="ECO:0000259" key="9">
    <source>
        <dbReference type="PROSITE" id="PS50011"/>
    </source>
</evidence>